<dbReference type="GO" id="GO:0005524">
    <property type="term" value="F:ATP binding"/>
    <property type="evidence" value="ECO:0007669"/>
    <property type="project" value="UniProtKB-KW"/>
</dbReference>
<evidence type="ECO:0000313" key="4">
    <source>
        <dbReference type="EMBL" id="MBU3853444.1"/>
    </source>
</evidence>
<dbReference type="SUPFAM" id="SSF56801">
    <property type="entry name" value="Acetyl-CoA synthetase-like"/>
    <property type="match status" value="1"/>
</dbReference>
<keyword evidence="1" id="KW-0547">Nucleotide-binding</keyword>
<dbReference type="PROSITE" id="PS00455">
    <property type="entry name" value="AMP_BINDING"/>
    <property type="match status" value="1"/>
</dbReference>
<evidence type="ECO:0000256" key="2">
    <source>
        <dbReference type="ARBA" id="ARBA00022840"/>
    </source>
</evidence>
<reference evidence="4" key="2">
    <citation type="submission" date="2021-04" db="EMBL/GenBank/DDBJ databases">
        <authorList>
            <person name="Gilroy R."/>
        </authorList>
    </citation>
    <scope>NUCLEOTIDE SEQUENCE</scope>
    <source>
        <strain evidence="4">G3-2149</strain>
    </source>
</reference>
<protein>
    <submittedName>
        <fullName evidence="4">Long-chain fatty acid--CoA ligase</fullName>
    </submittedName>
</protein>
<dbReference type="GO" id="GO:0016020">
    <property type="term" value="C:membrane"/>
    <property type="evidence" value="ECO:0007669"/>
    <property type="project" value="TreeGrafter"/>
</dbReference>
<dbReference type="Pfam" id="PF00501">
    <property type="entry name" value="AMP-binding"/>
    <property type="match status" value="1"/>
</dbReference>
<dbReference type="GO" id="GO:0004467">
    <property type="term" value="F:long-chain fatty acid-CoA ligase activity"/>
    <property type="evidence" value="ECO:0007669"/>
    <property type="project" value="TreeGrafter"/>
</dbReference>
<dbReference type="PANTHER" id="PTHR43272:SF33">
    <property type="entry name" value="AMP-BINDING DOMAIN-CONTAINING PROTEIN-RELATED"/>
    <property type="match status" value="1"/>
</dbReference>
<keyword evidence="4" id="KW-0436">Ligase</keyword>
<dbReference type="InterPro" id="IPR042099">
    <property type="entry name" value="ANL_N_sf"/>
</dbReference>
<dbReference type="AlphaFoldDB" id="A0A9E2P0Z9"/>
<proteinExistence type="predicted"/>
<dbReference type="CDD" id="cd05907">
    <property type="entry name" value="VL_LC_FACS_like"/>
    <property type="match status" value="1"/>
</dbReference>
<dbReference type="InterPro" id="IPR000873">
    <property type="entry name" value="AMP-dep_synth/lig_dom"/>
</dbReference>
<dbReference type="PANTHER" id="PTHR43272">
    <property type="entry name" value="LONG-CHAIN-FATTY-ACID--COA LIGASE"/>
    <property type="match status" value="1"/>
</dbReference>
<gene>
    <name evidence="4" type="ORF">H9789_06455</name>
</gene>
<evidence type="ECO:0000256" key="1">
    <source>
        <dbReference type="ARBA" id="ARBA00022741"/>
    </source>
</evidence>
<feature type="domain" description="AMP-dependent synthetase/ligase" evidence="3">
    <location>
        <begin position="12"/>
        <end position="430"/>
    </location>
</feature>
<keyword evidence="2" id="KW-0067">ATP-binding</keyword>
<dbReference type="Pfam" id="PF23562">
    <property type="entry name" value="AMP-binding_C_3"/>
    <property type="match status" value="1"/>
</dbReference>
<dbReference type="Proteomes" id="UP000823865">
    <property type="component" value="Unassembled WGS sequence"/>
</dbReference>
<dbReference type="EMBL" id="JAHLFU010000137">
    <property type="protein sequence ID" value="MBU3853444.1"/>
    <property type="molecule type" value="Genomic_DNA"/>
</dbReference>
<name>A0A9E2P0Z9_9BACT</name>
<reference evidence="4" key="1">
    <citation type="journal article" date="2021" name="PeerJ">
        <title>Extensive microbial diversity within the chicken gut microbiome revealed by metagenomics and culture.</title>
        <authorList>
            <person name="Gilroy R."/>
            <person name="Ravi A."/>
            <person name="Getino M."/>
            <person name="Pursley I."/>
            <person name="Horton D.L."/>
            <person name="Alikhan N.F."/>
            <person name="Baker D."/>
            <person name="Gharbi K."/>
            <person name="Hall N."/>
            <person name="Watson M."/>
            <person name="Adriaenssens E.M."/>
            <person name="Foster-Nyarko E."/>
            <person name="Jarju S."/>
            <person name="Secka A."/>
            <person name="Antonio M."/>
            <person name="Oren A."/>
            <person name="Chaudhuri R.R."/>
            <person name="La Ragione R."/>
            <person name="Hildebrand F."/>
            <person name="Pallen M.J."/>
        </authorList>
    </citation>
    <scope>NUCLEOTIDE SEQUENCE</scope>
    <source>
        <strain evidence="4">G3-2149</strain>
    </source>
</reference>
<comment type="caution">
    <text evidence="4">The sequence shown here is derived from an EMBL/GenBank/DDBJ whole genome shotgun (WGS) entry which is preliminary data.</text>
</comment>
<evidence type="ECO:0000313" key="5">
    <source>
        <dbReference type="Proteomes" id="UP000823865"/>
    </source>
</evidence>
<sequence length="602" mass="68697">MVNMSPFAVLIHEQAKKYGERTALSYRDYSQNKWVPISWNAFSDTVRKVSNALLALGVEVQENIAVFSQNKPECLFVDFGAYGIRAVTIPFYATSSEAQVKYMVHDASIRYIFVGEQYQYDIAFRVIPLCDTLQKLIIFDRSVVKNPQDQMSVYFDEFLALGENLPYQAEVEKRSREATLEDKANILYTSGTTGNSKGVVLTYLMYHHGIQANDRVLNLSEEDVFLNFLPFTHVFERAWSYLGLAEGVQLAINLRPIDILQSLQEVHPTCMCAVPRFWEKVYAGVQEKIRHSNPMQRKLLHEALRVGKEYNVKYKLRNIPAPLPLRLRYAFFEKTVIALLKKTLGLERANFFPTAGAAIPPVIEEFVHSAGIRMVAGYGLTESTATVSCDWQGKVKTIGSVGRVIEGVELKIGEQNEILLRGNTITKEYYKKEEATRNAIDADGWFHTGDAGYLKDGELYLTERIKDLFKTSNGKYIAPQMIESKLVVDRFIDQIVVIADQRKFVSALVVPDYNVLKEFAAKKDIQYTDMADLCTKPEIMRVLMGRIETLQQEFAHYEQVKRITILPEPFSMEKGELTNTLKVKRPVIHANYKEQIDAMYAE</sequence>
<organism evidence="4 5">
    <name type="scientific">Candidatus Paraprevotella stercoravium</name>
    <dbReference type="NCBI Taxonomy" id="2838725"/>
    <lineage>
        <taxon>Bacteria</taxon>
        <taxon>Pseudomonadati</taxon>
        <taxon>Bacteroidota</taxon>
        <taxon>Bacteroidia</taxon>
        <taxon>Bacteroidales</taxon>
        <taxon>Prevotellaceae</taxon>
        <taxon>Paraprevotella</taxon>
    </lineage>
</organism>
<accession>A0A9E2P0Z9</accession>
<dbReference type="InterPro" id="IPR020845">
    <property type="entry name" value="AMP-binding_CS"/>
</dbReference>
<evidence type="ECO:0000259" key="3">
    <source>
        <dbReference type="Pfam" id="PF00501"/>
    </source>
</evidence>
<dbReference type="Gene3D" id="3.40.50.12780">
    <property type="entry name" value="N-terminal domain of ligase-like"/>
    <property type="match status" value="1"/>
</dbReference>